<feature type="region of interest" description="Disordered" evidence="1">
    <location>
        <begin position="311"/>
        <end position="335"/>
    </location>
</feature>
<gene>
    <name evidence="2" type="ORF">LSH36_361g08009</name>
</gene>
<name>A0AAD9JE52_9ANNE</name>
<feature type="compositionally biased region" description="Basic and acidic residues" evidence="1">
    <location>
        <begin position="371"/>
        <end position="386"/>
    </location>
</feature>
<feature type="region of interest" description="Disordered" evidence="1">
    <location>
        <begin position="574"/>
        <end position="636"/>
    </location>
</feature>
<keyword evidence="3" id="KW-1185">Reference proteome</keyword>
<evidence type="ECO:0000256" key="1">
    <source>
        <dbReference type="SAM" id="MobiDB-lite"/>
    </source>
</evidence>
<organism evidence="2 3">
    <name type="scientific">Paralvinella palmiformis</name>
    <dbReference type="NCBI Taxonomy" id="53620"/>
    <lineage>
        <taxon>Eukaryota</taxon>
        <taxon>Metazoa</taxon>
        <taxon>Spiralia</taxon>
        <taxon>Lophotrochozoa</taxon>
        <taxon>Annelida</taxon>
        <taxon>Polychaeta</taxon>
        <taxon>Sedentaria</taxon>
        <taxon>Canalipalpata</taxon>
        <taxon>Terebellida</taxon>
        <taxon>Terebelliformia</taxon>
        <taxon>Alvinellidae</taxon>
        <taxon>Paralvinella</taxon>
    </lineage>
</organism>
<reference evidence="2" key="1">
    <citation type="journal article" date="2023" name="Mol. Biol. Evol.">
        <title>Third-Generation Sequencing Reveals the Adaptive Role of the Epigenome in Three Deep-Sea Polychaetes.</title>
        <authorList>
            <person name="Perez M."/>
            <person name="Aroh O."/>
            <person name="Sun Y."/>
            <person name="Lan Y."/>
            <person name="Juniper S.K."/>
            <person name="Young C.R."/>
            <person name="Angers B."/>
            <person name="Qian P.Y."/>
        </authorList>
    </citation>
    <scope>NUCLEOTIDE SEQUENCE</scope>
    <source>
        <strain evidence="2">P08H-3</strain>
    </source>
</reference>
<evidence type="ECO:0000313" key="3">
    <source>
        <dbReference type="Proteomes" id="UP001208570"/>
    </source>
</evidence>
<protein>
    <submittedName>
        <fullName evidence="2">Uncharacterized protein</fullName>
    </submittedName>
</protein>
<feature type="compositionally biased region" description="Low complexity" evidence="1">
    <location>
        <begin position="585"/>
        <end position="599"/>
    </location>
</feature>
<feature type="region of interest" description="Disordered" evidence="1">
    <location>
        <begin position="84"/>
        <end position="107"/>
    </location>
</feature>
<feature type="compositionally biased region" description="Basic and acidic residues" evidence="1">
    <location>
        <begin position="10"/>
        <end position="25"/>
    </location>
</feature>
<dbReference type="Proteomes" id="UP001208570">
    <property type="component" value="Unassembled WGS sequence"/>
</dbReference>
<feature type="region of interest" description="Disordered" evidence="1">
    <location>
        <begin position="255"/>
        <end position="289"/>
    </location>
</feature>
<dbReference type="AlphaFoldDB" id="A0AAD9JE52"/>
<sequence length="741" mass="81007">MMGKDLSGNGREKVEPSLESGREASESVSSSAGVTAHDTSQSSPRQYTAMTTTLVLMPQSSAHTAQHQLISDEEAVHGSLAQFHDTSHAQPPPQPSPSTQPRGPFKAYPTQIYQRGQAPTLREPHLGEGMSVMPFRGHMIPDIVIEPIPPRDSFGHSHTPPLVQRQWSLSSPASGKKVRALSDSSIIDLEKTHRQMPEAQQHIPVRGFHSAHEFQTDLDTHPEKRSRGHDMDQSKIQLQGYGHKQPAWSTFYHHTSGEKRATGSPLPMEVDNTNNNKSTSESGKVASKPEMVREMEHSGYAHLQQTSVQVSQGVSVSSPPTSSASSASLSSSLAFHTPEKSPKMYWLRRHSDSHMPGTQSEEQMLTVSRGEASRSKSMGDADRMEKLPLGGDTQETETKETSERLDAIAHLRTSEKMSSTTPTTSIPKSPTGHTIFSERIKLKKYLQKRYQSSLDEESGLKEVNINRPKESERHSVEDVSSPLCTGASPEGMALDTPAQPTAMAPPSKKPPQLSLQETIPLKVEPISPPSESDTEAETPVFFSPSFISPRVFSESPRWHHGVFQFPATRSHQVSLHGTESRSHSGVESSSSTFVSLRSSPLETKDVTMEGPATSSEQHDEWVAGDKSIKDEESKSKAEVCQVTQEKLRSLSSVEGTHYTKGIPGTAHFSPTNLPHGQHQVEGPSCNGQVKIGRPHAISALVTYPSGTASLLASYGITYHTCVYISQSARTAEDLGLCKWRC</sequence>
<evidence type="ECO:0000313" key="2">
    <source>
        <dbReference type="EMBL" id="KAK2151519.1"/>
    </source>
</evidence>
<dbReference type="EMBL" id="JAODUP010000361">
    <property type="protein sequence ID" value="KAK2151519.1"/>
    <property type="molecule type" value="Genomic_DNA"/>
</dbReference>
<feature type="compositionally biased region" description="Basic and acidic residues" evidence="1">
    <location>
        <begin position="616"/>
        <end position="636"/>
    </location>
</feature>
<feature type="compositionally biased region" description="Polar residues" evidence="1">
    <location>
        <begin position="271"/>
        <end position="282"/>
    </location>
</feature>
<feature type="region of interest" description="Disordered" evidence="1">
    <location>
        <begin position="351"/>
        <end position="401"/>
    </location>
</feature>
<feature type="compositionally biased region" description="Polar residues" evidence="1">
    <location>
        <begin position="37"/>
        <end position="68"/>
    </location>
</feature>
<comment type="caution">
    <text evidence="2">The sequence shown here is derived from an EMBL/GenBank/DDBJ whole genome shotgun (WGS) entry which is preliminary data.</text>
</comment>
<feature type="compositionally biased region" description="Polar residues" evidence="1">
    <location>
        <begin position="356"/>
        <end position="366"/>
    </location>
</feature>
<feature type="compositionally biased region" description="Low complexity" evidence="1">
    <location>
        <begin position="311"/>
        <end position="332"/>
    </location>
</feature>
<feature type="region of interest" description="Disordered" evidence="1">
    <location>
        <begin position="461"/>
        <end position="513"/>
    </location>
</feature>
<feature type="region of interest" description="Disordered" evidence="1">
    <location>
        <begin position="1"/>
        <end position="68"/>
    </location>
</feature>
<accession>A0AAD9JE52</accession>
<proteinExistence type="predicted"/>
<feature type="compositionally biased region" description="Basic and acidic residues" evidence="1">
    <location>
        <begin position="467"/>
        <end position="477"/>
    </location>
</feature>